<feature type="domain" description="PAS" evidence="3">
    <location>
        <begin position="858"/>
        <end position="930"/>
    </location>
</feature>
<keyword evidence="5" id="KW-0808">Transferase</keyword>
<dbReference type="Gene3D" id="3.30.565.10">
    <property type="entry name" value="Histidine kinase-like ATPase, C-terminal domain"/>
    <property type="match status" value="1"/>
</dbReference>
<dbReference type="SMART" id="SM00091">
    <property type="entry name" value="PAS"/>
    <property type="match status" value="5"/>
</dbReference>
<dbReference type="Pfam" id="PF08447">
    <property type="entry name" value="PAS_3"/>
    <property type="match status" value="4"/>
</dbReference>
<dbReference type="SUPFAM" id="SSF55785">
    <property type="entry name" value="PYP-like sensor domain (PAS domain)"/>
    <property type="match status" value="5"/>
</dbReference>
<dbReference type="InterPro" id="IPR000700">
    <property type="entry name" value="PAS-assoc_C"/>
</dbReference>
<feature type="domain" description="PAC" evidence="4">
    <location>
        <begin position="676"/>
        <end position="728"/>
    </location>
</feature>
<dbReference type="SUPFAM" id="SSF55874">
    <property type="entry name" value="ATPase domain of HSP90 chaperone/DNA topoisomerase II/histidine kinase"/>
    <property type="match status" value="1"/>
</dbReference>
<keyword evidence="1" id="KW-0175">Coiled coil</keyword>
<dbReference type="PANTHER" id="PTHR43065:SF23">
    <property type="entry name" value="SENSOR HISTIDINE KINASE PDTAS"/>
    <property type="match status" value="1"/>
</dbReference>
<dbReference type="RefSeq" id="WP_011308359.1">
    <property type="nucleotide sequence ID" value="NZ_CP009526.1"/>
</dbReference>
<dbReference type="InterPro" id="IPR001610">
    <property type="entry name" value="PAC"/>
</dbReference>
<dbReference type="SUPFAM" id="SSF55781">
    <property type="entry name" value="GAF domain-like"/>
    <property type="match status" value="1"/>
</dbReference>
<dbReference type="InterPro" id="IPR011495">
    <property type="entry name" value="Sig_transdc_His_kin_sub2_dim/P"/>
</dbReference>
<evidence type="ECO:0000313" key="6">
    <source>
        <dbReference type="Proteomes" id="UP000033038"/>
    </source>
</evidence>
<dbReference type="SMART" id="SM00086">
    <property type="entry name" value="PAC"/>
    <property type="match status" value="5"/>
</dbReference>
<dbReference type="SMART" id="SM00387">
    <property type="entry name" value="HATPase_c"/>
    <property type="match status" value="1"/>
</dbReference>
<dbReference type="PROSITE" id="PS50113">
    <property type="entry name" value="PAC"/>
    <property type="match status" value="5"/>
</dbReference>
<dbReference type="InterPro" id="IPR036890">
    <property type="entry name" value="HATPase_C_sf"/>
</dbReference>
<dbReference type="PROSITE" id="PS50112">
    <property type="entry name" value="PAS"/>
    <property type="match status" value="5"/>
</dbReference>
<dbReference type="NCBIfam" id="TIGR00229">
    <property type="entry name" value="sensory_box"/>
    <property type="match status" value="5"/>
</dbReference>
<dbReference type="Pfam" id="PF07568">
    <property type="entry name" value="HisKA_2"/>
    <property type="match status" value="1"/>
</dbReference>
<evidence type="ECO:0000259" key="4">
    <source>
        <dbReference type="PROSITE" id="PS50113"/>
    </source>
</evidence>
<dbReference type="CDD" id="cd00130">
    <property type="entry name" value="PAS"/>
    <property type="match status" value="4"/>
</dbReference>
<feature type="domain" description="PAC" evidence="4">
    <location>
        <begin position="547"/>
        <end position="599"/>
    </location>
</feature>
<dbReference type="PATRIC" id="fig|1434109.4.peg.1616"/>
<feature type="domain" description="PAC" evidence="4">
    <location>
        <begin position="805"/>
        <end position="857"/>
    </location>
</feature>
<dbReference type="EMBL" id="CP009526">
    <property type="protein sequence ID" value="AKB50540.1"/>
    <property type="molecule type" value="Genomic_DNA"/>
</dbReference>
<dbReference type="InterPro" id="IPR029016">
    <property type="entry name" value="GAF-like_dom_sf"/>
</dbReference>
<proteinExistence type="predicted"/>
<dbReference type="InterPro" id="IPR003594">
    <property type="entry name" value="HATPase_dom"/>
</dbReference>
<organism evidence="5 6">
    <name type="scientific">Methanosarcina barkeri str. Wiesmoor</name>
    <dbReference type="NCBI Taxonomy" id="1434109"/>
    <lineage>
        <taxon>Archaea</taxon>
        <taxon>Methanobacteriati</taxon>
        <taxon>Methanobacteriota</taxon>
        <taxon>Stenosarchaea group</taxon>
        <taxon>Methanomicrobia</taxon>
        <taxon>Methanosarcinales</taxon>
        <taxon>Methanosarcinaceae</taxon>
        <taxon>Methanosarcina</taxon>
    </lineage>
</organism>
<dbReference type="PANTHER" id="PTHR43065">
    <property type="entry name" value="SENSOR HISTIDINE KINASE"/>
    <property type="match status" value="1"/>
</dbReference>
<evidence type="ECO:0000259" key="3">
    <source>
        <dbReference type="PROSITE" id="PS50112"/>
    </source>
</evidence>
<feature type="domain" description="PAS" evidence="3">
    <location>
        <begin position="471"/>
        <end position="544"/>
    </location>
</feature>
<keyword evidence="5" id="KW-0418">Kinase</keyword>
<feature type="coiled-coil region" evidence="1">
    <location>
        <begin position="292"/>
        <end position="323"/>
    </location>
</feature>
<dbReference type="InterPro" id="IPR035965">
    <property type="entry name" value="PAS-like_dom_sf"/>
</dbReference>
<dbReference type="InterPro" id="IPR000014">
    <property type="entry name" value="PAS"/>
</dbReference>
<dbReference type="InterPro" id="IPR013655">
    <property type="entry name" value="PAS_fold_3"/>
</dbReference>
<dbReference type="Gene3D" id="3.30.450.40">
    <property type="match status" value="1"/>
</dbReference>
<dbReference type="GeneID" id="24822754"/>
<name>A0A0E3QK79_METBA</name>
<dbReference type="Pfam" id="PF08448">
    <property type="entry name" value="PAS_4"/>
    <property type="match status" value="1"/>
</dbReference>
<dbReference type="GO" id="GO:0016301">
    <property type="term" value="F:kinase activity"/>
    <property type="evidence" value="ECO:0007669"/>
    <property type="project" value="UniProtKB-KW"/>
</dbReference>
<feature type="domain" description="PAS" evidence="3">
    <location>
        <begin position="729"/>
        <end position="802"/>
    </location>
</feature>
<feature type="domain" description="PAC" evidence="4">
    <location>
        <begin position="934"/>
        <end position="986"/>
    </location>
</feature>
<gene>
    <name evidence="5" type="ORF">MSBRW_1287</name>
</gene>
<reference evidence="5 6" key="1">
    <citation type="submission" date="2014-07" db="EMBL/GenBank/DDBJ databases">
        <title>Methanogenic archaea and the global carbon cycle.</title>
        <authorList>
            <person name="Henriksen J.R."/>
            <person name="Luke J."/>
            <person name="Reinhart S."/>
            <person name="Benedict M.N."/>
            <person name="Youngblut N.D."/>
            <person name="Metcalf M.E."/>
            <person name="Whitaker R.J."/>
            <person name="Metcalf W.W."/>
        </authorList>
    </citation>
    <scope>NUCLEOTIDE SEQUENCE [LARGE SCALE GENOMIC DNA]</scope>
    <source>
        <strain evidence="5 6">Wiesmoor</strain>
    </source>
</reference>
<sequence length="1210" mass="140384">MQIKNGGLEVIKNSDLLEKAEKIPERCKEIIIEELSPTTPNIFLRLGKEGTVLCANKAANALLKYWDIKEGEKVPQELRHNIRRVLTQETPENLEIQAGKTTYVAVLYPFPENKYVNLEGFNISLRLLTEEKLSKKEKQYLSLSNLSRLSITCKNVQAILEESALIIAKGLDTEFTRILELKLDGTFIMRAGYGWKGEAMDSVIIKEKDQAEYTLVLGRPIIQEGIENETRFECIEFLRQYGIASGVTVLIGSINKPFVVVEVYSREKKEFTEDDIYFLDSAAFLLSEIIKHLHAEEELQIHQQELEELVEKKTLAYMEANEKLVHEVIERRKIENKLQNNVQFLETLLDNIPSPVFQRDLNETYVNCNESFARQIMGLPKEEVIGSSFLEFHKRVPKELAEIYLKDETSLIEEKGSNYYETKVICADGVHRDFLFHKTTYQDRSGKVAGIVGIMHDITQRKAAEKTFRKSEERYRIAAEQTGQLVYDYDLDSGKIDWAGAISKLTGYSSEDFKQVDIKDWITRIHEDDQERAWKNHQHCMKTGGKYLEEYRFKKKDGSYFHAEDSGIYFLGEKGQTYRAVGVIKDITERKLAGEVLEINEERYRAVAVQTGQLIYDYDVKSNCSSWVGAIEELTGYSFEEFQGLTPELWADHVHPEDRKKAGKAHESCMNNGEKYIEEYRFRRKDGNYFPVEDSGVYLKDESKGIYRVLGVIKDITERKKATERVQKSEERYRIVTEQTGQIVYDYDRLTGKIEWSGAIKELTQYSLEEFQNFNMKAWEVHIHPEDRKEIIEQLEKYRERGNRFVIEYRFQRKDGTYLYFEDSRIFLKDGQGHSYRDIGVMKDITGLKLASKKLKESEERYRFFMKNYRGIAFQGNLDFKLILLEGSVEEITGYRREDFISGKVNWRQIVLPEDWEKLVKSNKRLKNDALLFIEHEYRIRHRDGKIKWVREIVQNISDPAGKKRILHGAVYDITGQKEAEESLRKIEEIRKKEIHHRIKNNLQVISSLLELQAEKFSEKEVLEAFRESQNRVATMAIIHEELYRSRNSEVLDFSEYLQKLTADLLRSYSVGGDVRMQLDVEETFIGMDTAVPLGIIINELVSNSLKHAFPQDRKGEIRIKLCKAEENVKNKSISNITNNIGAKSSINKSSQYSLVVSDNGLGFPEGLDFRNTSSLGLQLVNILVEQLEGTIELQKDSGTTFKILFRENN</sequence>
<dbReference type="PROSITE" id="PS50109">
    <property type="entry name" value="HIS_KIN"/>
    <property type="match status" value="1"/>
</dbReference>
<dbReference type="KEGG" id="mbw:MSBRW_1287"/>
<feature type="domain" description="Histidine kinase" evidence="2">
    <location>
        <begin position="994"/>
        <end position="1210"/>
    </location>
</feature>
<protein>
    <submittedName>
        <fullName evidence="5">Sensory transduction histidine kinase</fullName>
    </submittedName>
</protein>
<dbReference type="AlphaFoldDB" id="A0A0E3QK79"/>
<accession>A0A0E3QK79</accession>
<dbReference type="InterPro" id="IPR005467">
    <property type="entry name" value="His_kinase_dom"/>
</dbReference>
<feature type="domain" description="PAC" evidence="4">
    <location>
        <begin position="418"/>
        <end position="470"/>
    </location>
</feature>
<feature type="domain" description="PAS" evidence="3">
    <location>
        <begin position="341"/>
        <end position="423"/>
    </location>
</feature>
<dbReference type="Pfam" id="PF02518">
    <property type="entry name" value="HATPase_c"/>
    <property type="match status" value="1"/>
</dbReference>
<feature type="domain" description="PAS" evidence="3">
    <location>
        <begin position="600"/>
        <end position="673"/>
    </location>
</feature>
<evidence type="ECO:0000256" key="1">
    <source>
        <dbReference type="SAM" id="Coils"/>
    </source>
</evidence>
<dbReference type="Proteomes" id="UP000033038">
    <property type="component" value="Chromosome"/>
</dbReference>
<dbReference type="InterPro" id="IPR013656">
    <property type="entry name" value="PAS_4"/>
</dbReference>
<evidence type="ECO:0000313" key="5">
    <source>
        <dbReference type="EMBL" id="AKB50540.1"/>
    </source>
</evidence>
<dbReference type="Gene3D" id="3.30.450.20">
    <property type="entry name" value="PAS domain"/>
    <property type="match status" value="5"/>
</dbReference>
<dbReference type="HOGENOM" id="CLU_000445_114_57_2"/>
<evidence type="ECO:0000259" key="2">
    <source>
        <dbReference type="PROSITE" id="PS50109"/>
    </source>
</evidence>